<organism evidence="1 2">
    <name type="scientific">Enterococcus dongliensis</name>
    <dbReference type="NCBI Taxonomy" id="2559925"/>
    <lineage>
        <taxon>Bacteria</taxon>
        <taxon>Bacillati</taxon>
        <taxon>Bacillota</taxon>
        <taxon>Bacilli</taxon>
        <taxon>Lactobacillales</taxon>
        <taxon>Enterococcaceae</taxon>
        <taxon>Enterococcus</taxon>
    </lineage>
</organism>
<protein>
    <submittedName>
        <fullName evidence="1">Uncharacterized protein</fullName>
    </submittedName>
</protein>
<dbReference type="AlphaFoldDB" id="A0AAW8TE87"/>
<accession>A0AAW8TE87</accession>
<gene>
    <name evidence="1" type="ORF">P7D36_03540</name>
</gene>
<dbReference type="EMBL" id="JARPYT010000003">
    <property type="protein sequence ID" value="MDT2636589.1"/>
    <property type="molecule type" value="Genomic_DNA"/>
</dbReference>
<evidence type="ECO:0000313" key="2">
    <source>
        <dbReference type="Proteomes" id="UP001245561"/>
    </source>
</evidence>
<dbReference type="RefSeq" id="WP_271856866.1">
    <property type="nucleotide sequence ID" value="NZ_JARPYS010000006.1"/>
</dbReference>
<name>A0AAW8TE87_9ENTE</name>
<reference evidence="1" key="1">
    <citation type="submission" date="2023-03" db="EMBL/GenBank/DDBJ databases">
        <authorList>
            <person name="Shen W."/>
            <person name="Cai J."/>
        </authorList>
    </citation>
    <scope>NUCLEOTIDE SEQUENCE</scope>
    <source>
        <strain evidence="1">P55-2</strain>
    </source>
</reference>
<dbReference type="Proteomes" id="UP001245561">
    <property type="component" value="Unassembled WGS sequence"/>
</dbReference>
<evidence type="ECO:0000313" key="1">
    <source>
        <dbReference type="EMBL" id="MDT2636589.1"/>
    </source>
</evidence>
<proteinExistence type="predicted"/>
<sequence>MASSKLTMKLFLLDKYTSLEEVKDNILNRTYSDPLFIAKRNTEQAKTMPDSEKNFYYNWDKEKIKLESIVVSEKGDFFVENRILECFAELEYPKKKKIDSQGMILPKKDRVNETLVRVVFFEIENSIYLLIFSSNETHIDRVQKLIGANLIKDVDKKYQIEPDFFNWLFYRYSLFNGELSEELKINNISGFIGNSVDEHNIFKSSSDQTSELIITKAFISNGEILKNVTVKITSAEGEFVFSIDHNSNVSLFMNQSMMYFNSSNPELVIPVYLYSILIPIMKEIYKEISKEFVDKDKKHFSVKIGLEVIKSIMDNNNIELSDIDSLYLKSEEYPLAGI</sequence>
<comment type="caution">
    <text evidence="1">The sequence shown here is derived from an EMBL/GenBank/DDBJ whole genome shotgun (WGS) entry which is preliminary data.</text>
</comment>